<dbReference type="SUPFAM" id="SSF56317">
    <property type="entry name" value="Carbon-nitrogen hydrolase"/>
    <property type="match status" value="1"/>
</dbReference>
<accession>A0A0P9CVS0</accession>
<protein>
    <submittedName>
        <fullName evidence="2">Carbon-nitrogen hydrolase</fullName>
    </submittedName>
</protein>
<comment type="caution">
    <text evidence="2">The sequence shown here is derived from an EMBL/GenBank/DDBJ whole genome shotgun (WGS) entry which is preliminary data.</text>
</comment>
<proteinExistence type="predicted"/>
<dbReference type="PATRIC" id="fig|507754.4.peg.1537"/>
<dbReference type="GO" id="GO:0016787">
    <property type="term" value="F:hydrolase activity"/>
    <property type="evidence" value="ECO:0007669"/>
    <property type="project" value="UniProtKB-KW"/>
</dbReference>
<dbReference type="PANTHER" id="PTHR23088:SF27">
    <property type="entry name" value="DEAMINATED GLUTATHIONE AMIDASE"/>
    <property type="match status" value="1"/>
</dbReference>
<dbReference type="InterPro" id="IPR036526">
    <property type="entry name" value="C-N_Hydrolase_sf"/>
</dbReference>
<evidence type="ECO:0000313" key="2">
    <source>
        <dbReference type="EMBL" id="KPV47058.1"/>
    </source>
</evidence>
<feature type="domain" description="CN hydrolase" evidence="1">
    <location>
        <begin position="2"/>
        <end position="237"/>
    </location>
</feature>
<dbReference type="InterPro" id="IPR003010">
    <property type="entry name" value="C-N_Hydrolase"/>
</dbReference>
<reference evidence="2 3" key="1">
    <citation type="submission" date="2015-09" db="EMBL/GenBank/DDBJ databases">
        <title>Draft genome sequence of Acidiplasma aeolicum DSM 18409.</title>
        <authorList>
            <person name="Hemp J."/>
        </authorList>
    </citation>
    <scope>NUCLEOTIDE SEQUENCE [LARGE SCALE GENOMIC DNA]</scope>
    <source>
        <strain evidence="2 3">V</strain>
    </source>
</reference>
<dbReference type="Proteomes" id="UP000050515">
    <property type="component" value="Unassembled WGS sequence"/>
</dbReference>
<dbReference type="PANTHER" id="PTHR23088">
    <property type="entry name" value="NITRILASE-RELATED"/>
    <property type="match status" value="1"/>
</dbReference>
<dbReference type="Pfam" id="PF00795">
    <property type="entry name" value="CN_hydrolase"/>
    <property type="match status" value="1"/>
</dbReference>
<organism evidence="2 3">
    <name type="scientific">Acidiplasma aeolicum</name>
    <dbReference type="NCBI Taxonomy" id="507754"/>
    <lineage>
        <taxon>Archaea</taxon>
        <taxon>Methanobacteriati</taxon>
        <taxon>Thermoplasmatota</taxon>
        <taxon>Thermoplasmata</taxon>
        <taxon>Thermoplasmatales</taxon>
        <taxon>Ferroplasmaceae</taxon>
        <taxon>Acidiplasma</taxon>
    </lineage>
</organism>
<gene>
    <name evidence="2" type="ORF">SE19_02720</name>
</gene>
<dbReference type="CDD" id="cd07581">
    <property type="entry name" value="nitrilase_3"/>
    <property type="match status" value="1"/>
</dbReference>
<dbReference type="PROSITE" id="PS50263">
    <property type="entry name" value="CN_HYDROLASE"/>
    <property type="match status" value="1"/>
</dbReference>
<dbReference type="RefSeq" id="WP_054963994.1">
    <property type="nucleotide sequence ID" value="NZ_LJCQ01000143.1"/>
</dbReference>
<dbReference type="EMBL" id="LJCQ01000143">
    <property type="protein sequence ID" value="KPV47058.1"/>
    <property type="molecule type" value="Genomic_DNA"/>
</dbReference>
<evidence type="ECO:0000259" key="1">
    <source>
        <dbReference type="PROSITE" id="PS50263"/>
    </source>
</evidence>
<name>A0A0P9CVS0_9ARCH</name>
<keyword evidence="2" id="KW-0378">Hydrolase</keyword>
<dbReference type="Gene3D" id="3.60.110.10">
    <property type="entry name" value="Carbon-nitrogen hydrolase"/>
    <property type="match status" value="1"/>
</dbReference>
<evidence type="ECO:0000313" key="3">
    <source>
        <dbReference type="Proteomes" id="UP000050515"/>
    </source>
</evidence>
<sequence length="261" mass="30068">MIRIALTQLTPPETKEKSLENIENYARLASKNHADLVVFPEYYMCYYKGIKPADEAENIHGGYVQSLEKISQKYKIDIITGIHEKYENRIYDTAVYINKYSGISSFYRKTHLYDAFGFKESDLYSHGNGPFDIFKINDFKIGMVICYDIRFPEIFRNYSLNSADLIVIISGWFSGPVKEEQWLNLVSVRALENTVYVASSNLVGGDFTGISTVADPIGVIINRCAEAPDIIYSDLDINRIRNVRNKMPVLEQRRPELYRLR</sequence>
<dbReference type="AlphaFoldDB" id="A0A0P9CVS0"/>